<sequence length="539" mass="61594">MLSSTNLSDLPEDVLLNVFGKIDREEGKTDSVRLNLSLVCRRFNVIITNPSNQKQLESIRTRVNKITIAQIGNYRVIRVGAYPNKLIYPVPELPAGNQSREEGAAINDNWVKPNHCHTPSVDEFFDKLAGTVDNFETEIIQLSNMFLTRSFISSLILALGKRSRIATLDFNIERCGLPDYSERIGLTEFSCDVDDVLMGNLARNFKCVKSIPNRFVTTEFIEKWTEEQEFNIHLTSPLRSHRNFPFGEICNYLAELASAIEARLQYACTIEWTITLSDNAAEIQTFVRTHGKNYNRVVNFPETRVLGLQKYFHFKGTLNAVCMFIHPVHGAPDIVAQVYIRDNMNRISVLPFFMDVDPQLGSTIHVFDVTDRTHISGYPVRPFAAQLVLGHGVMDHAELKRIVRRAVYEFGDRRPRMLGEEKLKKIEELRKKNDEGITCTFTRQCTICCSPYPDTRAVLTKCGHILCMACVLQMEINGRLDCPICTKNGEFVLLQEEKVDEEKKEVTQERSTLWLRFRNLLASALHLLPSSLRSILRIQ</sequence>
<reference evidence="1" key="2">
    <citation type="submission" date="2022-06" db="UniProtKB">
        <authorList>
            <consortium name="EnsemblMetazoa"/>
        </authorList>
    </citation>
    <scope>IDENTIFICATION</scope>
    <source>
        <strain evidence="1">PS312</strain>
    </source>
</reference>
<dbReference type="SUPFAM" id="SSF81383">
    <property type="entry name" value="F-box domain"/>
    <property type="match status" value="1"/>
</dbReference>
<dbReference type="CDD" id="cd16449">
    <property type="entry name" value="RING-HC"/>
    <property type="match status" value="1"/>
</dbReference>
<dbReference type="PROSITE" id="PS50089">
    <property type="entry name" value="ZF_RING_2"/>
    <property type="match status" value="1"/>
</dbReference>
<dbReference type="PROSITE" id="PS00518">
    <property type="entry name" value="ZF_RING_1"/>
    <property type="match status" value="1"/>
</dbReference>
<dbReference type="InterPro" id="IPR036047">
    <property type="entry name" value="F-box-like_dom_sf"/>
</dbReference>
<reference evidence="2" key="1">
    <citation type="journal article" date="2008" name="Nat. Genet.">
        <title>The Pristionchus pacificus genome provides a unique perspective on nematode lifestyle and parasitism.</title>
        <authorList>
            <person name="Dieterich C."/>
            <person name="Clifton S.W."/>
            <person name="Schuster L.N."/>
            <person name="Chinwalla A."/>
            <person name="Delehaunty K."/>
            <person name="Dinkelacker I."/>
            <person name="Fulton L."/>
            <person name="Fulton R."/>
            <person name="Godfrey J."/>
            <person name="Minx P."/>
            <person name="Mitreva M."/>
            <person name="Roeseler W."/>
            <person name="Tian H."/>
            <person name="Witte H."/>
            <person name="Yang S.P."/>
            <person name="Wilson R.K."/>
            <person name="Sommer R.J."/>
        </authorList>
    </citation>
    <scope>NUCLEOTIDE SEQUENCE [LARGE SCALE GENOMIC DNA]</scope>
    <source>
        <strain evidence="2">PS312</strain>
    </source>
</reference>
<accession>A0A8R1Y8S7</accession>
<dbReference type="InterPro" id="IPR013083">
    <property type="entry name" value="Znf_RING/FYVE/PHD"/>
</dbReference>
<dbReference type="InterPro" id="IPR001810">
    <property type="entry name" value="F-box_dom"/>
</dbReference>
<dbReference type="Pfam" id="PF14634">
    <property type="entry name" value="zf-RING_5"/>
    <property type="match status" value="1"/>
</dbReference>
<dbReference type="PANTHER" id="PTHR16450:SF1">
    <property type="entry name" value="PROTEIN CBG12045"/>
    <property type="match status" value="1"/>
</dbReference>
<dbReference type="InterPro" id="IPR001841">
    <property type="entry name" value="Znf_RING"/>
</dbReference>
<dbReference type="PROSITE" id="PS50181">
    <property type="entry name" value="FBOX"/>
    <property type="match status" value="1"/>
</dbReference>
<dbReference type="SMART" id="SM00184">
    <property type="entry name" value="RING"/>
    <property type="match status" value="1"/>
</dbReference>
<accession>A0A2A6C988</accession>
<dbReference type="CDD" id="cd09917">
    <property type="entry name" value="F-box_SF"/>
    <property type="match status" value="1"/>
</dbReference>
<organism evidence="1 2">
    <name type="scientific">Pristionchus pacificus</name>
    <name type="common">Parasitic nematode worm</name>
    <dbReference type="NCBI Taxonomy" id="54126"/>
    <lineage>
        <taxon>Eukaryota</taxon>
        <taxon>Metazoa</taxon>
        <taxon>Ecdysozoa</taxon>
        <taxon>Nematoda</taxon>
        <taxon>Chromadorea</taxon>
        <taxon>Rhabditida</taxon>
        <taxon>Rhabditina</taxon>
        <taxon>Diplogasteromorpha</taxon>
        <taxon>Diplogasteroidea</taxon>
        <taxon>Neodiplogasteridae</taxon>
        <taxon>Pristionchus</taxon>
    </lineage>
</organism>
<name>A0A2A6C988_PRIPA</name>
<evidence type="ECO:0000313" key="2">
    <source>
        <dbReference type="Proteomes" id="UP000005239"/>
    </source>
</evidence>
<evidence type="ECO:0000313" key="1">
    <source>
        <dbReference type="EnsemblMetazoa" id="PPA07123.1"/>
    </source>
</evidence>
<keyword evidence="2" id="KW-1185">Reference proteome</keyword>
<dbReference type="AlphaFoldDB" id="A0A2A6C988"/>
<protein>
    <submittedName>
        <fullName evidence="1">F-box domain-containing protein</fullName>
    </submittedName>
</protein>
<dbReference type="Gene3D" id="3.30.40.10">
    <property type="entry name" value="Zinc/RING finger domain, C3HC4 (zinc finger)"/>
    <property type="match status" value="1"/>
</dbReference>
<dbReference type="Pfam" id="PF00646">
    <property type="entry name" value="F-box"/>
    <property type="match status" value="1"/>
</dbReference>
<dbReference type="EnsemblMetazoa" id="PPA07123.1">
    <property type="protein sequence ID" value="PPA07123.1"/>
    <property type="gene ID" value="WBGene00096677"/>
</dbReference>
<dbReference type="SUPFAM" id="SSF57850">
    <property type="entry name" value="RING/U-box"/>
    <property type="match status" value="1"/>
</dbReference>
<proteinExistence type="predicted"/>
<dbReference type="Proteomes" id="UP000005239">
    <property type="component" value="Unassembled WGS sequence"/>
</dbReference>
<dbReference type="PANTHER" id="PTHR16450">
    <property type="entry name" value="RING FINGER PROTEIN 186"/>
    <property type="match status" value="1"/>
</dbReference>
<dbReference type="InterPro" id="IPR017907">
    <property type="entry name" value="Znf_RING_CS"/>
</dbReference>
<gene>
    <name evidence="1" type="primary">WBGene00096677</name>
</gene>